<keyword evidence="1" id="KW-0812">Transmembrane</keyword>
<accession>A0A6C0HIB6</accession>
<keyword evidence="1" id="KW-1133">Transmembrane helix</keyword>
<organism evidence="2">
    <name type="scientific">viral metagenome</name>
    <dbReference type="NCBI Taxonomy" id="1070528"/>
    <lineage>
        <taxon>unclassified sequences</taxon>
        <taxon>metagenomes</taxon>
        <taxon>organismal metagenomes</taxon>
    </lineage>
</organism>
<name>A0A6C0HIB6_9ZZZZ</name>
<keyword evidence="1" id="KW-0472">Membrane</keyword>
<proteinExistence type="predicted"/>
<protein>
    <submittedName>
        <fullName evidence="2">Uncharacterized protein</fullName>
    </submittedName>
</protein>
<feature type="transmembrane region" description="Helical" evidence="1">
    <location>
        <begin position="6"/>
        <end position="27"/>
    </location>
</feature>
<evidence type="ECO:0000313" key="2">
    <source>
        <dbReference type="EMBL" id="QHT80381.1"/>
    </source>
</evidence>
<dbReference type="AlphaFoldDB" id="A0A6C0HIB6"/>
<dbReference type="EMBL" id="MN739968">
    <property type="protein sequence ID" value="QHT80381.1"/>
    <property type="molecule type" value="Genomic_DNA"/>
</dbReference>
<evidence type="ECO:0000256" key="1">
    <source>
        <dbReference type="SAM" id="Phobius"/>
    </source>
</evidence>
<reference evidence="2" key="1">
    <citation type="journal article" date="2020" name="Nature">
        <title>Giant virus diversity and host interactions through global metagenomics.</title>
        <authorList>
            <person name="Schulz F."/>
            <person name="Roux S."/>
            <person name="Paez-Espino D."/>
            <person name="Jungbluth S."/>
            <person name="Walsh D.A."/>
            <person name="Denef V.J."/>
            <person name="McMahon K.D."/>
            <person name="Konstantinidis K.T."/>
            <person name="Eloe-Fadrosh E.A."/>
            <person name="Kyrpides N.C."/>
            <person name="Woyke T."/>
        </authorList>
    </citation>
    <scope>NUCLEOTIDE SEQUENCE</scope>
    <source>
        <strain evidence="2">GVMAG-M-3300023184-120</strain>
    </source>
</reference>
<sequence>MDKFYTYVVIVAFVILVLALIGLGVILQNQDKGEVFPPIQSKCPDGWMTTASGCYIPVDSSKNIGTFVKTNLTAADQKYLLSSNGTGTTMTAIKPGISYELIFKPEALPCDKRKWANMHGILWDGISNYNQC</sequence>